<protein>
    <submittedName>
        <fullName evidence="10">Adenylate/guanylate cyclase domain-containing protein</fullName>
    </submittedName>
</protein>
<dbReference type="InterPro" id="IPR050697">
    <property type="entry name" value="Adenylyl/Guanylyl_Cyclase_3/4"/>
</dbReference>
<dbReference type="CDD" id="cd07302">
    <property type="entry name" value="CHD"/>
    <property type="match status" value="1"/>
</dbReference>
<feature type="transmembrane region" description="Helical" evidence="7">
    <location>
        <begin position="121"/>
        <end position="142"/>
    </location>
</feature>
<feature type="transmembrane region" description="Helical" evidence="7">
    <location>
        <begin position="32"/>
        <end position="56"/>
    </location>
</feature>
<evidence type="ECO:0000313" key="10">
    <source>
        <dbReference type="EMBL" id="GAA3033817.1"/>
    </source>
</evidence>
<dbReference type="Proteomes" id="UP001501035">
    <property type="component" value="Unassembled WGS sequence"/>
</dbReference>
<keyword evidence="5 7" id="KW-1133">Transmembrane helix</keyword>
<dbReference type="CDD" id="cd06225">
    <property type="entry name" value="HAMP"/>
    <property type="match status" value="1"/>
</dbReference>
<evidence type="ECO:0000256" key="5">
    <source>
        <dbReference type="ARBA" id="ARBA00022989"/>
    </source>
</evidence>
<evidence type="ECO:0000256" key="4">
    <source>
        <dbReference type="ARBA" id="ARBA00022692"/>
    </source>
</evidence>
<proteinExistence type="inferred from homology"/>
<feature type="transmembrane region" description="Helical" evidence="7">
    <location>
        <begin position="235"/>
        <end position="261"/>
    </location>
</feature>
<dbReference type="Pfam" id="PF00211">
    <property type="entry name" value="Guanylate_cyc"/>
    <property type="match status" value="1"/>
</dbReference>
<keyword evidence="3" id="KW-1003">Cell membrane</keyword>
<feature type="domain" description="Guanylate cyclase" evidence="8">
    <location>
        <begin position="339"/>
        <end position="463"/>
    </location>
</feature>
<keyword evidence="6 7" id="KW-0472">Membrane</keyword>
<accession>A0ABP6L7G1</accession>
<keyword evidence="4 7" id="KW-0812">Transmembrane</keyword>
<feature type="domain" description="HAMP" evidence="9">
    <location>
        <begin position="255"/>
        <end position="307"/>
    </location>
</feature>
<dbReference type="InterPro" id="IPR001054">
    <property type="entry name" value="A/G_cyclase"/>
</dbReference>
<dbReference type="SMART" id="SM00044">
    <property type="entry name" value="CYCc"/>
    <property type="match status" value="1"/>
</dbReference>
<name>A0ABP6L7G1_9ACTN</name>
<sequence>MPIVSTARDYGSVLLGSSDDSQLRKRIRIQTLLTTAIVTANVIGIGAAVLLATVGIPVPSVFQPELWWVNFVVVPAYVVLALTVGVVWGTLSTVRALRWAIRGDTPTGQDAKRARRAPWRLVALQSLLWQGATVLFTVLYGVADPQLIPKILLVVAFSGTVVVAIASLLAEFILRPTEADLLAAGFRTGRRMRLRGRAIAAWSVGSGVPIVGMLLVAVFAAIFDNMRKQDVVASVLVIGGVALFTGLLLTLLSTTSVVGPVRAVRDGMRRVRAGETDVDVVVYDGSELGDLQIGFNTMVAGLRERERIRDLFGRHVGQDVAAAAMRNDPELGGSEQVVATMFIDVIGSTALAATRTPTETVATLNRFFGVIVDAVEANRGLVNKFEGDAVLAIFGAPLHLPDPAGAALATARAIAAALPVTVPELAAGIGVGYGAAVAGNVGAIERFEFTVIGDPVNESARLSELAKRDSRRPLASQVAVAAANPREAAHWQTLDAEVLRGRSVPTVVCAAVV</sequence>
<dbReference type="PANTHER" id="PTHR43081">
    <property type="entry name" value="ADENYLATE CYCLASE, TERMINAL-DIFFERENTIATION SPECIFIC-RELATED"/>
    <property type="match status" value="1"/>
</dbReference>
<organism evidence="10 11">
    <name type="scientific">Gordonia defluvii</name>
    <dbReference type="NCBI Taxonomy" id="283718"/>
    <lineage>
        <taxon>Bacteria</taxon>
        <taxon>Bacillati</taxon>
        <taxon>Actinomycetota</taxon>
        <taxon>Actinomycetes</taxon>
        <taxon>Mycobacteriales</taxon>
        <taxon>Gordoniaceae</taxon>
        <taxon>Gordonia</taxon>
    </lineage>
</organism>
<dbReference type="PROSITE" id="PS50125">
    <property type="entry name" value="GUANYLATE_CYCLASE_2"/>
    <property type="match status" value="1"/>
</dbReference>
<dbReference type="PROSITE" id="PS50885">
    <property type="entry name" value="HAMP"/>
    <property type="match status" value="1"/>
</dbReference>
<evidence type="ECO:0000256" key="6">
    <source>
        <dbReference type="ARBA" id="ARBA00023136"/>
    </source>
</evidence>
<evidence type="ECO:0000256" key="3">
    <source>
        <dbReference type="ARBA" id="ARBA00022475"/>
    </source>
</evidence>
<dbReference type="SMART" id="SM00304">
    <property type="entry name" value="HAMP"/>
    <property type="match status" value="1"/>
</dbReference>
<evidence type="ECO:0000259" key="9">
    <source>
        <dbReference type="PROSITE" id="PS50885"/>
    </source>
</evidence>
<evidence type="ECO:0000256" key="1">
    <source>
        <dbReference type="ARBA" id="ARBA00004651"/>
    </source>
</evidence>
<comment type="caution">
    <text evidence="10">The sequence shown here is derived from an EMBL/GenBank/DDBJ whole genome shotgun (WGS) entry which is preliminary data.</text>
</comment>
<dbReference type="InterPro" id="IPR003660">
    <property type="entry name" value="HAMP_dom"/>
</dbReference>
<dbReference type="Gene3D" id="3.30.70.1230">
    <property type="entry name" value="Nucleotide cyclase"/>
    <property type="match status" value="1"/>
</dbReference>
<dbReference type="RefSeq" id="WP_290707534.1">
    <property type="nucleotide sequence ID" value="NZ_BAAAVS010000020.1"/>
</dbReference>
<dbReference type="SUPFAM" id="SSF158472">
    <property type="entry name" value="HAMP domain-like"/>
    <property type="match status" value="1"/>
</dbReference>
<evidence type="ECO:0000256" key="7">
    <source>
        <dbReference type="SAM" id="Phobius"/>
    </source>
</evidence>
<keyword evidence="11" id="KW-1185">Reference proteome</keyword>
<evidence type="ECO:0000259" key="8">
    <source>
        <dbReference type="PROSITE" id="PS50125"/>
    </source>
</evidence>
<dbReference type="EMBL" id="BAAAVS010000020">
    <property type="protein sequence ID" value="GAA3033817.1"/>
    <property type="molecule type" value="Genomic_DNA"/>
</dbReference>
<feature type="transmembrane region" description="Helical" evidence="7">
    <location>
        <begin position="68"/>
        <end position="91"/>
    </location>
</feature>
<feature type="transmembrane region" description="Helical" evidence="7">
    <location>
        <begin position="199"/>
        <end position="223"/>
    </location>
</feature>
<comment type="subcellular location">
    <subcellularLocation>
        <location evidence="1">Cell membrane</location>
        <topology evidence="1">Multi-pass membrane protein</topology>
    </subcellularLocation>
</comment>
<feature type="transmembrane region" description="Helical" evidence="7">
    <location>
        <begin position="148"/>
        <end position="170"/>
    </location>
</feature>
<gene>
    <name evidence="10" type="ORF">GCM10010528_13520</name>
</gene>
<reference evidence="11" key="1">
    <citation type="journal article" date="2019" name="Int. J. Syst. Evol. Microbiol.">
        <title>The Global Catalogue of Microorganisms (GCM) 10K type strain sequencing project: providing services to taxonomists for standard genome sequencing and annotation.</title>
        <authorList>
            <consortium name="The Broad Institute Genomics Platform"/>
            <consortium name="The Broad Institute Genome Sequencing Center for Infectious Disease"/>
            <person name="Wu L."/>
            <person name="Ma J."/>
        </authorList>
    </citation>
    <scope>NUCLEOTIDE SEQUENCE [LARGE SCALE GENOMIC DNA]</scope>
    <source>
        <strain evidence="11">JCM 14234</strain>
    </source>
</reference>
<evidence type="ECO:0000256" key="2">
    <source>
        <dbReference type="ARBA" id="ARBA00005381"/>
    </source>
</evidence>
<dbReference type="SUPFAM" id="SSF55073">
    <property type="entry name" value="Nucleotide cyclase"/>
    <property type="match status" value="1"/>
</dbReference>
<dbReference type="InterPro" id="IPR029787">
    <property type="entry name" value="Nucleotide_cyclase"/>
</dbReference>
<comment type="similarity">
    <text evidence="2">Belongs to the adenylyl cyclase class-3 family.</text>
</comment>
<dbReference type="Gene3D" id="6.10.340.10">
    <property type="match status" value="1"/>
</dbReference>
<evidence type="ECO:0000313" key="11">
    <source>
        <dbReference type="Proteomes" id="UP001501035"/>
    </source>
</evidence>
<dbReference type="Pfam" id="PF00672">
    <property type="entry name" value="HAMP"/>
    <property type="match status" value="1"/>
</dbReference>
<dbReference type="PANTHER" id="PTHR43081:SF17">
    <property type="entry name" value="BLL5647 PROTEIN"/>
    <property type="match status" value="1"/>
</dbReference>